<sequence>MSAQRTTIPPRHMIDTSRSLVDGQPPSHLPNGPATAASSTLPTAAPHSLSSEPVAAQSHSRVFFRDPQAEAKQVERRRVHLWLTASRLEVVRDSFAECRDAIEKALDEYTAMKELINPSMLLVVFLRFGGAAQYKEETWQFDEGLKQCLRIMVSFRTACMGARGSLHDMIYSVDVVYQNLLAQVDRYNTKFVNNHRSAMDALAGLQSVFMHCGISLPIFQKVFASLVGAMAAFLSLYSRIINTNP</sequence>
<evidence type="ECO:0000313" key="1">
    <source>
        <dbReference type="EMBL" id="TFK63730.1"/>
    </source>
</evidence>
<organism evidence="1 2">
    <name type="scientific">Pluteus cervinus</name>
    <dbReference type="NCBI Taxonomy" id="181527"/>
    <lineage>
        <taxon>Eukaryota</taxon>
        <taxon>Fungi</taxon>
        <taxon>Dikarya</taxon>
        <taxon>Basidiomycota</taxon>
        <taxon>Agaricomycotina</taxon>
        <taxon>Agaricomycetes</taxon>
        <taxon>Agaricomycetidae</taxon>
        <taxon>Agaricales</taxon>
        <taxon>Pluteineae</taxon>
        <taxon>Pluteaceae</taxon>
        <taxon>Pluteus</taxon>
    </lineage>
</organism>
<accession>A0ACD3ADB1</accession>
<proteinExistence type="predicted"/>
<name>A0ACD3ADB1_9AGAR</name>
<evidence type="ECO:0000313" key="2">
    <source>
        <dbReference type="Proteomes" id="UP000308600"/>
    </source>
</evidence>
<gene>
    <name evidence="1" type="ORF">BDN72DRAFT_861879</name>
</gene>
<dbReference type="Proteomes" id="UP000308600">
    <property type="component" value="Unassembled WGS sequence"/>
</dbReference>
<keyword evidence="2" id="KW-1185">Reference proteome</keyword>
<dbReference type="EMBL" id="ML208507">
    <property type="protein sequence ID" value="TFK63730.1"/>
    <property type="molecule type" value="Genomic_DNA"/>
</dbReference>
<protein>
    <submittedName>
        <fullName evidence="1">Uncharacterized protein</fullName>
    </submittedName>
</protein>
<reference evidence="1 2" key="1">
    <citation type="journal article" date="2019" name="Nat. Ecol. Evol.">
        <title>Megaphylogeny resolves global patterns of mushroom evolution.</title>
        <authorList>
            <person name="Varga T."/>
            <person name="Krizsan K."/>
            <person name="Foldi C."/>
            <person name="Dima B."/>
            <person name="Sanchez-Garcia M."/>
            <person name="Sanchez-Ramirez S."/>
            <person name="Szollosi G.J."/>
            <person name="Szarkandi J.G."/>
            <person name="Papp V."/>
            <person name="Albert L."/>
            <person name="Andreopoulos W."/>
            <person name="Angelini C."/>
            <person name="Antonin V."/>
            <person name="Barry K.W."/>
            <person name="Bougher N.L."/>
            <person name="Buchanan P."/>
            <person name="Buyck B."/>
            <person name="Bense V."/>
            <person name="Catcheside P."/>
            <person name="Chovatia M."/>
            <person name="Cooper J."/>
            <person name="Damon W."/>
            <person name="Desjardin D."/>
            <person name="Finy P."/>
            <person name="Geml J."/>
            <person name="Haridas S."/>
            <person name="Hughes K."/>
            <person name="Justo A."/>
            <person name="Karasinski D."/>
            <person name="Kautmanova I."/>
            <person name="Kiss B."/>
            <person name="Kocsube S."/>
            <person name="Kotiranta H."/>
            <person name="LaButti K.M."/>
            <person name="Lechner B.E."/>
            <person name="Liimatainen K."/>
            <person name="Lipzen A."/>
            <person name="Lukacs Z."/>
            <person name="Mihaltcheva S."/>
            <person name="Morgado L.N."/>
            <person name="Niskanen T."/>
            <person name="Noordeloos M.E."/>
            <person name="Ohm R.A."/>
            <person name="Ortiz-Santana B."/>
            <person name="Ovrebo C."/>
            <person name="Racz N."/>
            <person name="Riley R."/>
            <person name="Savchenko A."/>
            <person name="Shiryaev A."/>
            <person name="Soop K."/>
            <person name="Spirin V."/>
            <person name="Szebenyi C."/>
            <person name="Tomsovsky M."/>
            <person name="Tulloss R.E."/>
            <person name="Uehling J."/>
            <person name="Grigoriev I.V."/>
            <person name="Vagvolgyi C."/>
            <person name="Papp T."/>
            <person name="Martin F.M."/>
            <person name="Miettinen O."/>
            <person name="Hibbett D.S."/>
            <person name="Nagy L.G."/>
        </authorList>
    </citation>
    <scope>NUCLEOTIDE SEQUENCE [LARGE SCALE GENOMIC DNA]</scope>
    <source>
        <strain evidence="1 2">NL-1719</strain>
    </source>
</reference>